<feature type="region of interest" description="Disordered" evidence="1">
    <location>
        <begin position="107"/>
        <end position="150"/>
    </location>
</feature>
<reference evidence="2 3" key="1">
    <citation type="submission" date="2022-07" db="EMBL/GenBank/DDBJ databases">
        <title>Genome-wide signatures of adaptation to extreme environments.</title>
        <authorList>
            <person name="Cho C.H."/>
            <person name="Yoon H.S."/>
        </authorList>
    </citation>
    <scope>NUCLEOTIDE SEQUENCE [LARGE SCALE GENOMIC DNA]</scope>
    <source>
        <strain evidence="2 3">108.79 E11</strain>
    </source>
</reference>
<feature type="compositionally biased region" description="Low complexity" evidence="1">
    <location>
        <begin position="181"/>
        <end position="192"/>
    </location>
</feature>
<feature type="compositionally biased region" description="Polar residues" evidence="1">
    <location>
        <begin position="134"/>
        <end position="144"/>
    </location>
</feature>
<feature type="compositionally biased region" description="Polar residues" evidence="1">
    <location>
        <begin position="196"/>
        <end position="209"/>
    </location>
</feature>
<evidence type="ECO:0000313" key="3">
    <source>
        <dbReference type="Proteomes" id="UP001300502"/>
    </source>
</evidence>
<evidence type="ECO:0000256" key="1">
    <source>
        <dbReference type="SAM" id="MobiDB-lite"/>
    </source>
</evidence>
<evidence type="ECO:0000313" key="2">
    <source>
        <dbReference type="EMBL" id="KAK4528406.1"/>
    </source>
</evidence>
<accession>A0AAV9IMN4</accession>
<dbReference type="Proteomes" id="UP001300502">
    <property type="component" value="Unassembled WGS sequence"/>
</dbReference>
<keyword evidence="3" id="KW-1185">Reference proteome</keyword>
<dbReference type="AlphaFoldDB" id="A0AAV9IMN4"/>
<feature type="region of interest" description="Disordered" evidence="1">
    <location>
        <begin position="171"/>
        <end position="210"/>
    </location>
</feature>
<organism evidence="2 3">
    <name type="scientific">Galdieria yellowstonensis</name>
    <dbReference type="NCBI Taxonomy" id="3028027"/>
    <lineage>
        <taxon>Eukaryota</taxon>
        <taxon>Rhodophyta</taxon>
        <taxon>Bangiophyceae</taxon>
        <taxon>Galdieriales</taxon>
        <taxon>Galdieriaceae</taxon>
        <taxon>Galdieria</taxon>
    </lineage>
</organism>
<comment type="caution">
    <text evidence="2">The sequence shown here is derived from an EMBL/GenBank/DDBJ whole genome shotgun (WGS) entry which is preliminary data.</text>
</comment>
<dbReference type="EMBL" id="JANCYU010000064">
    <property type="protein sequence ID" value="KAK4528406.1"/>
    <property type="molecule type" value="Genomic_DNA"/>
</dbReference>
<protein>
    <recommendedName>
        <fullName evidence="4">Spindle and kinetochore-associated protein 3</fullName>
    </recommendedName>
</protein>
<evidence type="ECO:0008006" key="4">
    <source>
        <dbReference type="Google" id="ProtNLM"/>
    </source>
</evidence>
<gene>
    <name evidence="2" type="ORF">GAYE_SCF56G6348</name>
</gene>
<sequence>MSDIRTRALGSLQVYLHGIESDISTLLSCTENKRGVYNEGTSSEAYTRASQFVTESQALYLKLSSMFNLVRETPTIEKTIQEGYIYLQKQQERLQLLLESYGIEDSSSNEYDGYENRRSTTRQSTSTGETSRRFITNRSTNSRSSLEEWEAPTLEQIGLSETSLEALKTLNVASPNHKTRSNTPTTSSSNRKTTPDFSESSRYLSSPCSTKDGKVRVLESEFEKHVAPFVKHSVSVSELSEKLHLLHQASSNRNSKRFSQSELSKIFQASSSKLKLYCLALVQLKYLRIEGDDLVLVEDK</sequence>
<name>A0AAV9IMN4_9RHOD</name>
<proteinExistence type="predicted"/>